<accession>A0A9P0D759</accession>
<protein>
    <submittedName>
        <fullName evidence="1">Uncharacterized protein</fullName>
    </submittedName>
</protein>
<organism evidence="1 2">
    <name type="scientific">Psylliodes chrysocephalus</name>
    <dbReference type="NCBI Taxonomy" id="3402493"/>
    <lineage>
        <taxon>Eukaryota</taxon>
        <taxon>Metazoa</taxon>
        <taxon>Ecdysozoa</taxon>
        <taxon>Arthropoda</taxon>
        <taxon>Hexapoda</taxon>
        <taxon>Insecta</taxon>
        <taxon>Pterygota</taxon>
        <taxon>Neoptera</taxon>
        <taxon>Endopterygota</taxon>
        <taxon>Coleoptera</taxon>
        <taxon>Polyphaga</taxon>
        <taxon>Cucujiformia</taxon>
        <taxon>Chrysomeloidea</taxon>
        <taxon>Chrysomelidae</taxon>
        <taxon>Galerucinae</taxon>
        <taxon>Alticini</taxon>
        <taxon>Psylliodes</taxon>
    </lineage>
</organism>
<sequence>MLIYFTQDSDAVALSACSSLMGSIVGVGGRESTAVKRKMSDIHVERSETTNEETVDNLDIPSTEPRTTLIVSDINKNVQNKPDQETFMKKISLLQQRINVLTEARDAGIANDEVHEEIKN</sequence>
<reference evidence="1" key="1">
    <citation type="submission" date="2022-01" db="EMBL/GenBank/DDBJ databases">
        <authorList>
            <person name="King R."/>
        </authorList>
    </citation>
    <scope>NUCLEOTIDE SEQUENCE</scope>
</reference>
<dbReference type="EMBL" id="OV651819">
    <property type="protein sequence ID" value="CAH1113099.1"/>
    <property type="molecule type" value="Genomic_DNA"/>
</dbReference>
<dbReference type="AlphaFoldDB" id="A0A9P0D759"/>
<gene>
    <name evidence="1" type="ORF">PSYICH_LOCUS13921</name>
</gene>
<keyword evidence="2" id="KW-1185">Reference proteome</keyword>
<proteinExistence type="predicted"/>
<dbReference type="Proteomes" id="UP001153636">
    <property type="component" value="Chromosome 7"/>
</dbReference>
<name>A0A9P0D759_9CUCU</name>
<evidence type="ECO:0000313" key="2">
    <source>
        <dbReference type="Proteomes" id="UP001153636"/>
    </source>
</evidence>
<dbReference type="OrthoDB" id="2433005at2759"/>
<evidence type="ECO:0000313" key="1">
    <source>
        <dbReference type="EMBL" id="CAH1113099.1"/>
    </source>
</evidence>